<gene>
    <name evidence="6" type="ORF">CSUI_010235</name>
</gene>
<dbReference type="GO" id="GO:0004352">
    <property type="term" value="F:glutamate dehydrogenase (NAD+) activity"/>
    <property type="evidence" value="ECO:0007669"/>
    <property type="project" value="TreeGrafter"/>
</dbReference>
<keyword evidence="2" id="KW-0560">Oxidoreductase</keyword>
<keyword evidence="4" id="KW-0732">Signal</keyword>
<comment type="similarity">
    <text evidence="1">Belongs to the Glu/Leu/Phe/Val dehydrogenases family.</text>
</comment>
<evidence type="ECO:0000256" key="1">
    <source>
        <dbReference type="ARBA" id="ARBA00006382"/>
    </source>
</evidence>
<dbReference type="VEuPathDB" id="ToxoDB:CSUI_010235"/>
<dbReference type="InterPro" id="IPR046346">
    <property type="entry name" value="Aminoacid_DH-like_N_sf"/>
</dbReference>
<dbReference type="GO" id="GO:0006538">
    <property type="term" value="P:L-glutamate catabolic process"/>
    <property type="evidence" value="ECO:0007669"/>
    <property type="project" value="TreeGrafter"/>
</dbReference>
<dbReference type="SUPFAM" id="SSF51735">
    <property type="entry name" value="NAD(P)-binding Rossmann-fold domains"/>
    <property type="match status" value="1"/>
</dbReference>
<dbReference type="InterPro" id="IPR006096">
    <property type="entry name" value="Glu/Leu/Phe/Val/Trp_DH_C"/>
</dbReference>
<evidence type="ECO:0000256" key="2">
    <source>
        <dbReference type="ARBA" id="ARBA00023002"/>
    </source>
</evidence>
<dbReference type="InterPro" id="IPR036291">
    <property type="entry name" value="NAD(P)-bd_dom_sf"/>
</dbReference>
<dbReference type="EMBL" id="MIGC01006963">
    <property type="protein sequence ID" value="PHJ15952.1"/>
    <property type="molecule type" value="Genomic_DNA"/>
</dbReference>
<dbReference type="SUPFAM" id="SSF53223">
    <property type="entry name" value="Aminoacid dehydrogenase-like, N-terminal domain"/>
    <property type="match status" value="1"/>
</dbReference>
<proteinExistence type="inferred from homology"/>
<evidence type="ECO:0000313" key="6">
    <source>
        <dbReference type="EMBL" id="PHJ15952.1"/>
    </source>
</evidence>
<feature type="signal peptide" evidence="4">
    <location>
        <begin position="1"/>
        <end position="28"/>
    </location>
</feature>
<keyword evidence="3" id="KW-0520">NAD</keyword>
<dbReference type="AlphaFoldDB" id="A0A2C6KHE8"/>
<evidence type="ECO:0000313" key="7">
    <source>
        <dbReference type="Proteomes" id="UP000221165"/>
    </source>
</evidence>
<sequence length="283" mass="31409">SLSLSHSFFLTLSFSFFLSFFLFPCAFALQVARGGIRVVQSFTTQSYQRNKETAFDEVYKLASTQNLKNKDIPEGGSKGVILLNKTETREEASILTPSAFKGYIDSMLDVLLPDERIVDRLSGKEEVLFLGPDEHTGTGGLMDWAAQRAHERNAWFWKAFTTGKSPQMGGVPHDTYGMTTASIETYVRGVLEKEGLKEEEVTRHLVGGPDGDLGSNAILKSQTKTTTIVDGSGVLHDPKGLDLDELRRLANRRFEKLPTCAMDYNAKLLSPQGFKISQDDRDV</sequence>
<dbReference type="Gene3D" id="3.40.50.10860">
    <property type="entry name" value="Leucine Dehydrogenase, chain A, domain 1"/>
    <property type="match status" value="1"/>
</dbReference>
<dbReference type="Proteomes" id="UP000221165">
    <property type="component" value="Unassembled WGS sequence"/>
</dbReference>
<accession>A0A2C6KHE8</accession>
<evidence type="ECO:0000256" key="4">
    <source>
        <dbReference type="SAM" id="SignalP"/>
    </source>
</evidence>
<dbReference type="OrthoDB" id="328748at2759"/>
<dbReference type="PANTHER" id="PTHR11606:SF24">
    <property type="entry name" value="NAD-SPECIFIC GLUTAMATE DEHYDROGENASE"/>
    <property type="match status" value="1"/>
</dbReference>
<dbReference type="Pfam" id="PF00208">
    <property type="entry name" value="ELFV_dehydrog"/>
    <property type="match status" value="1"/>
</dbReference>
<evidence type="ECO:0000259" key="5">
    <source>
        <dbReference type="SMART" id="SM00839"/>
    </source>
</evidence>
<dbReference type="PANTHER" id="PTHR11606">
    <property type="entry name" value="GLUTAMATE DEHYDROGENASE"/>
    <property type="match status" value="1"/>
</dbReference>
<feature type="non-terminal residue" evidence="6">
    <location>
        <position position="1"/>
    </location>
</feature>
<name>A0A2C6KHE8_9APIC</name>
<feature type="non-terminal residue" evidence="6">
    <location>
        <position position="283"/>
    </location>
</feature>
<evidence type="ECO:0000256" key="3">
    <source>
        <dbReference type="ARBA" id="ARBA00023027"/>
    </source>
</evidence>
<protein>
    <submittedName>
        <fullName evidence="6">Glutamate leucine phenylalanine valine dehydrogenase family protein</fullName>
    </submittedName>
</protein>
<feature type="domain" description="Glutamate/phenylalanine/leucine/valine/L-tryptophan dehydrogenase C-terminal" evidence="5">
    <location>
        <begin position="170"/>
        <end position="283"/>
    </location>
</feature>
<dbReference type="RefSeq" id="XP_067917684.1">
    <property type="nucleotide sequence ID" value="XM_068070340.1"/>
</dbReference>
<dbReference type="SMART" id="SM00839">
    <property type="entry name" value="ELFV_dehydrog"/>
    <property type="match status" value="1"/>
</dbReference>
<feature type="chain" id="PRO_5013310713" evidence="4">
    <location>
        <begin position="29"/>
        <end position="283"/>
    </location>
</feature>
<keyword evidence="7" id="KW-1185">Reference proteome</keyword>
<dbReference type="GeneID" id="94433551"/>
<reference evidence="6 7" key="1">
    <citation type="journal article" date="2017" name="Int. J. Parasitol.">
        <title>The genome of the protozoan parasite Cystoisospora suis and a reverse vaccinology approach to identify vaccine candidates.</title>
        <authorList>
            <person name="Palmieri N."/>
            <person name="Shrestha A."/>
            <person name="Ruttkowski B."/>
            <person name="Beck T."/>
            <person name="Vogl C."/>
            <person name="Tomley F."/>
            <person name="Blake D.P."/>
            <person name="Joachim A."/>
        </authorList>
    </citation>
    <scope>NUCLEOTIDE SEQUENCE [LARGE SCALE GENOMIC DNA]</scope>
    <source>
        <strain evidence="6 7">Wien I</strain>
    </source>
</reference>
<organism evidence="6 7">
    <name type="scientific">Cystoisospora suis</name>
    <dbReference type="NCBI Taxonomy" id="483139"/>
    <lineage>
        <taxon>Eukaryota</taxon>
        <taxon>Sar</taxon>
        <taxon>Alveolata</taxon>
        <taxon>Apicomplexa</taxon>
        <taxon>Conoidasida</taxon>
        <taxon>Coccidia</taxon>
        <taxon>Eucoccidiorida</taxon>
        <taxon>Eimeriorina</taxon>
        <taxon>Sarcocystidae</taxon>
        <taxon>Cystoisospora</taxon>
    </lineage>
</organism>
<dbReference type="GO" id="GO:0005739">
    <property type="term" value="C:mitochondrion"/>
    <property type="evidence" value="ECO:0007669"/>
    <property type="project" value="TreeGrafter"/>
</dbReference>
<comment type="caution">
    <text evidence="6">The sequence shown here is derived from an EMBL/GenBank/DDBJ whole genome shotgun (WGS) entry which is preliminary data.</text>
</comment>
<dbReference type="Gene3D" id="3.40.50.720">
    <property type="entry name" value="NAD(P)-binding Rossmann-like Domain"/>
    <property type="match status" value="1"/>
</dbReference>